<dbReference type="InterPro" id="IPR027417">
    <property type="entry name" value="P-loop_NTPase"/>
</dbReference>
<gene>
    <name evidence="2" type="ORF">NJ959_18020</name>
</gene>
<reference evidence="2" key="1">
    <citation type="submission" date="2022-06" db="EMBL/GenBank/DDBJ databases">
        <title>New cyanobacteria of genus Symplocastrum in benthos of Lake Baikal.</title>
        <authorList>
            <person name="Sorokovikova E."/>
            <person name="Tikhonova I."/>
            <person name="Krasnopeev A."/>
            <person name="Evseev P."/>
            <person name="Gladkikh A."/>
            <person name="Belykh O."/>
        </authorList>
    </citation>
    <scope>NUCLEOTIDE SEQUENCE</scope>
    <source>
        <strain evidence="2">BBK-W-15</strain>
    </source>
</reference>
<dbReference type="InterPro" id="IPR003959">
    <property type="entry name" value="ATPase_AAA_core"/>
</dbReference>
<dbReference type="CDD" id="cd19481">
    <property type="entry name" value="RecA-like_protease"/>
    <property type="match status" value="1"/>
</dbReference>
<dbReference type="PANTHER" id="PTHR23077">
    <property type="entry name" value="AAA-FAMILY ATPASE"/>
    <property type="match status" value="1"/>
</dbReference>
<proteinExistence type="predicted"/>
<dbReference type="PANTHER" id="PTHR23077:SF198">
    <property type="entry name" value="ATP-DEPENDENT ZINC METALLOPROTEASE FTSH"/>
    <property type="match status" value="1"/>
</dbReference>
<dbReference type="SUPFAM" id="SSF52540">
    <property type="entry name" value="P-loop containing nucleoside triphosphate hydrolases"/>
    <property type="match status" value="1"/>
</dbReference>
<dbReference type="Gene3D" id="1.10.8.60">
    <property type="match status" value="1"/>
</dbReference>
<dbReference type="RefSeq" id="WP_254013095.1">
    <property type="nucleotide sequence ID" value="NZ_JAMZMM010000190.1"/>
</dbReference>
<evidence type="ECO:0000259" key="1">
    <source>
        <dbReference type="SMART" id="SM00382"/>
    </source>
</evidence>
<accession>A0AAE3GUK0</accession>
<dbReference type="InterPro" id="IPR003593">
    <property type="entry name" value="AAA+_ATPase"/>
</dbReference>
<name>A0AAE3GUK0_9CYAN</name>
<evidence type="ECO:0000313" key="2">
    <source>
        <dbReference type="EMBL" id="MCP2730332.1"/>
    </source>
</evidence>
<dbReference type="Pfam" id="PF00004">
    <property type="entry name" value="AAA"/>
    <property type="match status" value="1"/>
</dbReference>
<dbReference type="GO" id="GO:0016887">
    <property type="term" value="F:ATP hydrolysis activity"/>
    <property type="evidence" value="ECO:0007669"/>
    <property type="project" value="InterPro"/>
</dbReference>
<organism evidence="2 3">
    <name type="scientific">Limnofasciculus baicalensis BBK-W-15</name>
    <dbReference type="NCBI Taxonomy" id="2699891"/>
    <lineage>
        <taxon>Bacteria</taxon>
        <taxon>Bacillati</taxon>
        <taxon>Cyanobacteriota</taxon>
        <taxon>Cyanophyceae</taxon>
        <taxon>Coleofasciculales</taxon>
        <taxon>Coleofasciculaceae</taxon>
        <taxon>Limnofasciculus</taxon>
        <taxon>Limnofasciculus baicalensis</taxon>
    </lineage>
</organism>
<dbReference type="AlphaFoldDB" id="A0AAE3GUK0"/>
<comment type="caution">
    <text evidence="2">The sequence shown here is derived from an EMBL/GenBank/DDBJ whole genome shotgun (WGS) entry which is preliminary data.</text>
</comment>
<dbReference type="SMART" id="SM00382">
    <property type="entry name" value="AAA"/>
    <property type="match status" value="1"/>
</dbReference>
<evidence type="ECO:0000313" key="3">
    <source>
        <dbReference type="Proteomes" id="UP001204953"/>
    </source>
</evidence>
<dbReference type="EMBL" id="JAMZMM010000190">
    <property type="protein sequence ID" value="MCP2730332.1"/>
    <property type="molecule type" value="Genomic_DNA"/>
</dbReference>
<dbReference type="InterPro" id="IPR050168">
    <property type="entry name" value="AAA_ATPase_domain"/>
</dbReference>
<protein>
    <submittedName>
        <fullName evidence="2">ATP-binding protein</fullName>
    </submittedName>
</protein>
<keyword evidence="3" id="KW-1185">Reference proteome</keyword>
<feature type="domain" description="AAA+ ATPase" evidence="1">
    <location>
        <begin position="123"/>
        <end position="255"/>
    </location>
</feature>
<dbReference type="GO" id="GO:0005524">
    <property type="term" value="F:ATP binding"/>
    <property type="evidence" value="ECO:0007669"/>
    <property type="project" value="UniProtKB-KW"/>
</dbReference>
<keyword evidence="2" id="KW-0067">ATP-binding</keyword>
<keyword evidence="2" id="KW-0547">Nucleotide-binding</keyword>
<sequence length="340" mass="38743">MARGEIIRKLFQSFSRNEREGFYAAAMELIQEERSKNHILLAKDLERILQNGNAKSLPASSSLYKSYPDVPKDRETGLSLIDIRQFDLNWDDVVLNQHNLDILQRVTLENRKQEILAAYGLQPKSKLLFCGPPGCGKTLTAKVLSGVLGIPLVYANLTAIFSSYLGETATNLKKIFDYIEKGEWVVLFDEFDAIARDRNTLNEHGEVKRLVNSLLQLIDQSNSNSLFIAATNHESLLDKAVWRRFDELLFFGKPDLELRTALLKRYLTRIRYSEVNLENFAADLEEATGADIERICVDAIKTVILRGDRELNHIDLKTAVAHYLDRNRIISSSEKSKRGR</sequence>
<dbReference type="Proteomes" id="UP001204953">
    <property type="component" value="Unassembled WGS sequence"/>
</dbReference>
<dbReference type="Gene3D" id="3.40.50.300">
    <property type="entry name" value="P-loop containing nucleotide triphosphate hydrolases"/>
    <property type="match status" value="1"/>
</dbReference>